<dbReference type="AlphaFoldDB" id="A0A6J4TKK9"/>
<gene>
    <name evidence="2" type="ORF">AVDCRST_MAG30-3375</name>
</gene>
<feature type="region of interest" description="Disordered" evidence="1">
    <location>
        <begin position="18"/>
        <end position="81"/>
    </location>
</feature>
<dbReference type="GO" id="GO:0036440">
    <property type="term" value="F:citrate synthase activity"/>
    <property type="evidence" value="ECO:0007669"/>
    <property type="project" value="UniProtKB-EC"/>
</dbReference>
<dbReference type="EC" id="2.3.3.1" evidence="2"/>
<sequence>GRRLLHVAQALPERRLLLGPDLRGDGPRGGDVPGHVRDPAHERLDRPVARDDRRPGAEDRPAAPDLHGRPGARLRAGRRPL</sequence>
<name>A0A6J4TKK9_9ACTN</name>
<accession>A0A6J4TKK9</accession>
<feature type="non-terminal residue" evidence="2">
    <location>
        <position position="81"/>
    </location>
</feature>
<organism evidence="2">
    <name type="scientific">uncultured Solirubrobacteraceae bacterium</name>
    <dbReference type="NCBI Taxonomy" id="1162706"/>
    <lineage>
        <taxon>Bacteria</taxon>
        <taxon>Bacillati</taxon>
        <taxon>Actinomycetota</taxon>
        <taxon>Thermoleophilia</taxon>
        <taxon>Solirubrobacterales</taxon>
        <taxon>Solirubrobacteraceae</taxon>
        <taxon>environmental samples</taxon>
    </lineage>
</organism>
<dbReference type="EMBL" id="CADCVS010000438">
    <property type="protein sequence ID" value="CAA9525940.1"/>
    <property type="molecule type" value="Genomic_DNA"/>
</dbReference>
<feature type="compositionally biased region" description="Basic residues" evidence="1">
    <location>
        <begin position="70"/>
        <end position="81"/>
    </location>
</feature>
<feature type="non-terminal residue" evidence="2">
    <location>
        <position position="1"/>
    </location>
</feature>
<keyword evidence="2" id="KW-0808">Transferase</keyword>
<keyword evidence="2" id="KW-0012">Acyltransferase</keyword>
<proteinExistence type="predicted"/>
<protein>
    <submittedName>
        <fullName evidence="2">Citrate synthase (Si)</fullName>
        <ecNumber evidence="2">2.3.3.1</ecNumber>
    </submittedName>
</protein>
<evidence type="ECO:0000256" key="1">
    <source>
        <dbReference type="SAM" id="MobiDB-lite"/>
    </source>
</evidence>
<reference evidence="2" key="1">
    <citation type="submission" date="2020-02" db="EMBL/GenBank/DDBJ databases">
        <authorList>
            <person name="Meier V. D."/>
        </authorList>
    </citation>
    <scope>NUCLEOTIDE SEQUENCE</scope>
    <source>
        <strain evidence="2">AVDCRST_MAG30</strain>
    </source>
</reference>
<evidence type="ECO:0000313" key="2">
    <source>
        <dbReference type="EMBL" id="CAA9525940.1"/>
    </source>
</evidence>
<feature type="compositionally biased region" description="Basic and acidic residues" evidence="1">
    <location>
        <begin position="18"/>
        <end position="68"/>
    </location>
</feature>